<gene>
    <name evidence="8" type="ORF">BaRGS_00018154</name>
</gene>
<feature type="non-terminal residue" evidence="8">
    <location>
        <position position="575"/>
    </location>
</feature>
<keyword evidence="1" id="KW-0479">Metal-binding</keyword>
<protein>
    <recommendedName>
        <fullName evidence="7">RING-type domain-containing protein</fullName>
    </recommendedName>
</protein>
<evidence type="ECO:0000256" key="2">
    <source>
        <dbReference type="ARBA" id="ARBA00022771"/>
    </source>
</evidence>
<dbReference type="PANTHER" id="PTHR25462">
    <property type="entry name" value="BONUS, ISOFORM C-RELATED"/>
    <property type="match status" value="1"/>
</dbReference>
<organism evidence="8 9">
    <name type="scientific">Batillaria attramentaria</name>
    <dbReference type="NCBI Taxonomy" id="370345"/>
    <lineage>
        <taxon>Eukaryota</taxon>
        <taxon>Metazoa</taxon>
        <taxon>Spiralia</taxon>
        <taxon>Lophotrochozoa</taxon>
        <taxon>Mollusca</taxon>
        <taxon>Gastropoda</taxon>
        <taxon>Caenogastropoda</taxon>
        <taxon>Sorbeoconcha</taxon>
        <taxon>Cerithioidea</taxon>
        <taxon>Batillariidae</taxon>
        <taxon>Batillaria</taxon>
    </lineage>
</organism>
<feature type="compositionally biased region" description="Low complexity" evidence="6">
    <location>
        <begin position="93"/>
        <end position="106"/>
    </location>
</feature>
<dbReference type="SMART" id="SM00184">
    <property type="entry name" value="RING"/>
    <property type="match status" value="1"/>
</dbReference>
<dbReference type="InterPro" id="IPR027370">
    <property type="entry name" value="Znf-RING_euk"/>
</dbReference>
<dbReference type="Proteomes" id="UP001519460">
    <property type="component" value="Unassembled WGS sequence"/>
</dbReference>
<keyword evidence="2 4" id="KW-0863">Zinc-finger</keyword>
<evidence type="ECO:0000256" key="1">
    <source>
        <dbReference type="ARBA" id="ARBA00022723"/>
    </source>
</evidence>
<dbReference type="EMBL" id="JACVVK020000125">
    <property type="protein sequence ID" value="KAK7490551.1"/>
    <property type="molecule type" value="Genomic_DNA"/>
</dbReference>
<keyword evidence="5" id="KW-0175">Coiled coil</keyword>
<evidence type="ECO:0000313" key="9">
    <source>
        <dbReference type="Proteomes" id="UP001519460"/>
    </source>
</evidence>
<dbReference type="PANTHER" id="PTHR25462:SF229">
    <property type="entry name" value="TRANSCRIPTION INTERMEDIARY FACTOR 1-BETA"/>
    <property type="match status" value="1"/>
</dbReference>
<dbReference type="InterPro" id="IPR001841">
    <property type="entry name" value="Znf_RING"/>
</dbReference>
<evidence type="ECO:0000256" key="4">
    <source>
        <dbReference type="PROSITE-ProRule" id="PRU00175"/>
    </source>
</evidence>
<dbReference type="GO" id="GO:0008270">
    <property type="term" value="F:zinc ion binding"/>
    <property type="evidence" value="ECO:0007669"/>
    <property type="project" value="UniProtKB-KW"/>
</dbReference>
<evidence type="ECO:0000256" key="5">
    <source>
        <dbReference type="SAM" id="Coils"/>
    </source>
</evidence>
<dbReference type="SUPFAM" id="SSF57850">
    <property type="entry name" value="RING/U-box"/>
    <property type="match status" value="1"/>
</dbReference>
<evidence type="ECO:0000256" key="6">
    <source>
        <dbReference type="SAM" id="MobiDB-lite"/>
    </source>
</evidence>
<dbReference type="InterPro" id="IPR017907">
    <property type="entry name" value="Znf_RING_CS"/>
</dbReference>
<accession>A0ABD0KU48</accession>
<sequence>MATDVSDRSVDSRVVCSVCLEPYRGRQPKLLPCFHTFCLPCLSQIALKKSQGSKQDVPPPSPTISCPTCRLEIPVPSGGVQCLQANIYVDSSDAAPPPVSSKSPSATLAVQQGDGHEPNLQETVKTQVQVMDEVLARMAEDKEEIIRQRQALEQDIKTRYTAGDFWWKLSVGSVRDLANKASNSCIILYSSLNAASGLRHMAEARDQCLSSLRCASQAAHDKLEADMTVARSLHTTLSQLAAHEDAAREVQSSPIFQAALLNEASFRHYKQLSKKTDPKRYFSYSHSVAPSLVESLEQFMGTVVPFGQTPDLEKPDLHVDKIPVNVDAEYMDLLTNANLRNDFTNLQKDVEKLQNSLATLEHENAKLRKLVKKNVAGEEAEIGQLRSDLTAMQKDVGNMRQDLDLEKKSTGGQIMSVKDDLATTRSEISALRTMATTAKNSAGTIRFTPGVDDKKMAWSRVDGSGNLNSCTGHVIVKVTRGQRHHGVGNRWDGLGGVMCDVCWSGPSVCGHVPVIPSPASRAHQGNPGLVLTVLVGSATRMIGIHWYEVNIRATLVSGSKRHYTDLQLPVHLQVA</sequence>
<dbReference type="InterPro" id="IPR013083">
    <property type="entry name" value="Znf_RING/FYVE/PHD"/>
</dbReference>
<dbReference type="PROSITE" id="PS50089">
    <property type="entry name" value="ZF_RING_2"/>
    <property type="match status" value="1"/>
</dbReference>
<dbReference type="Pfam" id="PF13445">
    <property type="entry name" value="zf-RING_UBOX"/>
    <property type="match status" value="1"/>
</dbReference>
<dbReference type="Gene3D" id="3.30.40.10">
    <property type="entry name" value="Zinc/RING finger domain, C3HC4 (zinc finger)"/>
    <property type="match status" value="1"/>
</dbReference>
<dbReference type="InterPro" id="IPR047153">
    <property type="entry name" value="TRIM45/56/19-like"/>
</dbReference>
<reference evidence="8 9" key="1">
    <citation type="journal article" date="2023" name="Sci. Data">
        <title>Genome assembly of the Korean intertidal mud-creeper Batillaria attramentaria.</title>
        <authorList>
            <person name="Patra A.K."/>
            <person name="Ho P.T."/>
            <person name="Jun S."/>
            <person name="Lee S.J."/>
            <person name="Kim Y."/>
            <person name="Won Y.J."/>
        </authorList>
    </citation>
    <scope>NUCLEOTIDE SEQUENCE [LARGE SCALE GENOMIC DNA]</scope>
    <source>
        <strain evidence="8">Wonlab-2016</strain>
    </source>
</reference>
<proteinExistence type="predicted"/>
<dbReference type="PROSITE" id="PS00518">
    <property type="entry name" value="ZF_RING_1"/>
    <property type="match status" value="1"/>
</dbReference>
<name>A0ABD0KU48_9CAEN</name>
<keyword evidence="3" id="KW-0862">Zinc</keyword>
<comment type="caution">
    <text evidence="8">The sequence shown here is derived from an EMBL/GenBank/DDBJ whole genome shotgun (WGS) entry which is preliminary data.</text>
</comment>
<feature type="domain" description="RING-type" evidence="7">
    <location>
        <begin position="16"/>
        <end position="70"/>
    </location>
</feature>
<feature type="region of interest" description="Disordered" evidence="6">
    <location>
        <begin position="93"/>
        <end position="117"/>
    </location>
</feature>
<feature type="coiled-coil region" evidence="5">
    <location>
        <begin position="336"/>
        <end position="370"/>
    </location>
</feature>
<evidence type="ECO:0000259" key="7">
    <source>
        <dbReference type="PROSITE" id="PS50089"/>
    </source>
</evidence>
<evidence type="ECO:0000313" key="8">
    <source>
        <dbReference type="EMBL" id="KAK7490551.1"/>
    </source>
</evidence>
<dbReference type="AlphaFoldDB" id="A0ABD0KU48"/>
<evidence type="ECO:0000256" key="3">
    <source>
        <dbReference type="ARBA" id="ARBA00022833"/>
    </source>
</evidence>
<keyword evidence="9" id="KW-1185">Reference proteome</keyword>